<evidence type="ECO:0000313" key="3">
    <source>
        <dbReference type="EMBL" id="MBE9211995.1"/>
    </source>
</evidence>
<name>A0A8J7F043_9CYAN</name>
<comment type="caution">
    <text evidence="3">The sequence shown here is derived from an EMBL/GenBank/DDBJ whole genome shotgun (WGS) entry which is preliminary data.</text>
</comment>
<sequence length="107" mass="12177">MTLRIFITPKANIDIDNLFNYIAQNNTDAALKFFDAARNTIAKLAKNPGLGSLYNINNSRLQGLRKWGIKGFEKYLIFYMVSEELLTIVRIIHASRDIPTILGEEES</sequence>
<evidence type="ECO:0000256" key="1">
    <source>
        <dbReference type="ARBA" id="ARBA00006226"/>
    </source>
</evidence>
<dbReference type="InterPro" id="IPR035093">
    <property type="entry name" value="RelE/ParE_toxin_dom_sf"/>
</dbReference>
<accession>A0A8J7F043</accession>
<gene>
    <name evidence="3" type="ORF">IQ247_04585</name>
</gene>
<dbReference type="RefSeq" id="WP_193917500.1">
    <property type="nucleotide sequence ID" value="NZ_JADEWL010000009.1"/>
</dbReference>
<protein>
    <submittedName>
        <fullName evidence="3">Type II toxin-antitoxin system RelE/ParE family toxin</fullName>
    </submittedName>
</protein>
<evidence type="ECO:0000313" key="4">
    <source>
        <dbReference type="Proteomes" id="UP000620559"/>
    </source>
</evidence>
<dbReference type="AlphaFoldDB" id="A0A8J7F043"/>
<organism evidence="3 4">
    <name type="scientific">Plectonema cf. radiosum LEGE 06105</name>
    <dbReference type="NCBI Taxonomy" id="945769"/>
    <lineage>
        <taxon>Bacteria</taxon>
        <taxon>Bacillati</taxon>
        <taxon>Cyanobacteriota</taxon>
        <taxon>Cyanophyceae</taxon>
        <taxon>Oscillatoriophycideae</taxon>
        <taxon>Oscillatoriales</taxon>
        <taxon>Microcoleaceae</taxon>
        <taxon>Plectonema</taxon>
    </lineage>
</organism>
<dbReference type="EMBL" id="JADEWL010000009">
    <property type="protein sequence ID" value="MBE9211995.1"/>
    <property type="molecule type" value="Genomic_DNA"/>
</dbReference>
<comment type="similarity">
    <text evidence="1">Belongs to the RelE toxin family.</text>
</comment>
<dbReference type="PANTHER" id="PTHR33755">
    <property type="entry name" value="TOXIN PARE1-RELATED"/>
    <property type="match status" value="1"/>
</dbReference>
<keyword evidence="2" id="KW-1277">Toxin-antitoxin system</keyword>
<dbReference type="Proteomes" id="UP000620559">
    <property type="component" value="Unassembled WGS sequence"/>
</dbReference>
<evidence type="ECO:0000256" key="2">
    <source>
        <dbReference type="ARBA" id="ARBA00022649"/>
    </source>
</evidence>
<dbReference type="Pfam" id="PF05016">
    <property type="entry name" value="ParE_toxin"/>
    <property type="match status" value="1"/>
</dbReference>
<dbReference type="InterPro" id="IPR051803">
    <property type="entry name" value="TA_system_RelE-like_toxin"/>
</dbReference>
<dbReference type="Gene3D" id="3.30.2310.20">
    <property type="entry name" value="RelE-like"/>
    <property type="match status" value="1"/>
</dbReference>
<keyword evidence="4" id="KW-1185">Reference proteome</keyword>
<dbReference type="InterPro" id="IPR007712">
    <property type="entry name" value="RelE/ParE_toxin"/>
</dbReference>
<reference evidence="3" key="1">
    <citation type="submission" date="2020-10" db="EMBL/GenBank/DDBJ databases">
        <authorList>
            <person name="Castelo-Branco R."/>
            <person name="Eusebio N."/>
            <person name="Adriana R."/>
            <person name="Vieira A."/>
            <person name="Brugerolle De Fraissinette N."/>
            <person name="Rezende De Castro R."/>
            <person name="Schneider M.P."/>
            <person name="Vasconcelos V."/>
            <person name="Leao P.N."/>
        </authorList>
    </citation>
    <scope>NUCLEOTIDE SEQUENCE</scope>
    <source>
        <strain evidence="3">LEGE 06105</strain>
    </source>
</reference>
<proteinExistence type="inferred from homology"/>